<dbReference type="EMBL" id="JACBZD010000002">
    <property type="protein sequence ID" value="NYI08295.1"/>
    <property type="molecule type" value="Genomic_DNA"/>
</dbReference>
<evidence type="ECO:0000256" key="7">
    <source>
        <dbReference type="RuleBase" id="RU000461"/>
    </source>
</evidence>
<dbReference type="SUPFAM" id="SSF48264">
    <property type="entry name" value="Cytochrome P450"/>
    <property type="match status" value="1"/>
</dbReference>
<evidence type="ECO:0000256" key="2">
    <source>
        <dbReference type="ARBA" id="ARBA00022617"/>
    </source>
</evidence>
<dbReference type="PANTHER" id="PTHR46696">
    <property type="entry name" value="P450, PUTATIVE (EUROFUNG)-RELATED"/>
    <property type="match status" value="1"/>
</dbReference>
<dbReference type="Gene3D" id="1.10.630.10">
    <property type="entry name" value="Cytochrome P450"/>
    <property type="match status" value="1"/>
</dbReference>
<evidence type="ECO:0000313" key="9">
    <source>
        <dbReference type="Proteomes" id="UP000567795"/>
    </source>
</evidence>
<dbReference type="RefSeq" id="WP_218904795.1">
    <property type="nucleotide sequence ID" value="NZ_JACBZD010000002.1"/>
</dbReference>
<dbReference type="FunFam" id="1.10.630.10:FF:000018">
    <property type="entry name" value="Cytochrome P450 monooxygenase"/>
    <property type="match status" value="1"/>
</dbReference>
<comment type="similarity">
    <text evidence="1 7">Belongs to the cytochrome P450 family.</text>
</comment>
<evidence type="ECO:0000256" key="4">
    <source>
        <dbReference type="ARBA" id="ARBA00023002"/>
    </source>
</evidence>
<dbReference type="Pfam" id="PF00067">
    <property type="entry name" value="p450"/>
    <property type="match status" value="1"/>
</dbReference>
<sequence>MTVPDASPLTIETLREPVVRHDPYPFYRTLRERAPVLWDSVRWQWVLTRHQDVMTALRSPALSAARMSSGDELPPGVPTAMALFARQLLFLDPPDHTRLRRLISKAFTPRMVEGLRPAITSLVDDLLDRALERGRMDVVDDLALTLPVDVIAEMLGVPRQDRGQLRAWSGSFGRLLDDEGMDEAAFFGAMTDLGEFVEYLSDLVEIRRRAPREDLISQLATVEEHGDQLSREELLANLVLVLAAGHLTTTHLLGNGVLALLRHPEQWRLLCGDPSVVPSAVQELLRYDSPVQRTDRLAVADVEIGGRQIRAGQSVVVMLGAANRDPEAFPDPDRLDLRRDDSHPLAFGHGIHTCLGMALARAEGEIAFGRLAARLPGLRLDEDGIVERDQSLVFRGLRHLPVRWD</sequence>
<keyword evidence="9" id="KW-1185">Reference proteome</keyword>
<dbReference type="AlphaFoldDB" id="A0A853A1K8"/>
<reference evidence="8 9" key="1">
    <citation type="submission" date="2020-07" db="EMBL/GenBank/DDBJ databases">
        <title>Sequencing the genomes of 1000 actinobacteria strains.</title>
        <authorList>
            <person name="Klenk H.-P."/>
        </authorList>
    </citation>
    <scope>NUCLEOTIDE SEQUENCE [LARGE SCALE GENOMIC DNA]</scope>
    <source>
        <strain evidence="8 9">DSM 42178</strain>
    </source>
</reference>
<dbReference type="InterPro" id="IPR001128">
    <property type="entry name" value="Cyt_P450"/>
</dbReference>
<dbReference type="Proteomes" id="UP000567795">
    <property type="component" value="Unassembled WGS sequence"/>
</dbReference>
<evidence type="ECO:0000256" key="6">
    <source>
        <dbReference type="ARBA" id="ARBA00023033"/>
    </source>
</evidence>
<proteinExistence type="inferred from homology"/>
<evidence type="ECO:0000256" key="3">
    <source>
        <dbReference type="ARBA" id="ARBA00022723"/>
    </source>
</evidence>
<dbReference type="GO" id="GO:0016705">
    <property type="term" value="F:oxidoreductase activity, acting on paired donors, with incorporation or reduction of molecular oxygen"/>
    <property type="evidence" value="ECO:0007669"/>
    <property type="project" value="InterPro"/>
</dbReference>
<evidence type="ECO:0008006" key="10">
    <source>
        <dbReference type="Google" id="ProtNLM"/>
    </source>
</evidence>
<dbReference type="CDD" id="cd20625">
    <property type="entry name" value="CYP164-like"/>
    <property type="match status" value="1"/>
</dbReference>
<dbReference type="InterPro" id="IPR017972">
    <property type="entry name" value="Cyt_P450_CS"/>
</dbReference>
<evidence type="ECO:0000313" key="8">
    <source>
        <dbReference type="EMBL" id="NYI08295.1"/>
    </source>
</evidence>
<dbReference type="PANTHER" id="PTHR46696:SF1">
    <property type="entry name" value="CYTOCHROME P450 YJIB-RELATED"/>
    <property type="match status" value="1"/>
</dbReference>
<keyword evidence="6 7" id="KW-0503">Monooxygenase</keyword>
<dbReference type="PROSITE" id="PS00086">
    <property type="entry name" value="CYTOCHROME_P450"/>
    <property type="match status" value="1"/>
</dbReference>
<dbReference type="GO" id="GO:0005506">
    <property type="term" value="F:iron ion binding"/>
    <property type="evidence" value="ECO:0007669"/>
    <property type="project" value="InterPro"/>
</dbReference>
<organism evidence="8 9">
    <name type="scientific">Allostreptomyces psammosilenae</name>
    <dbReference type="NCBI Taxonomy" id="1892865"/>
    <lineage>
        <taxon>Bacteria</taxon>
        <taxon>Bacillati</taxon>
        <taxon>Actinomycetota</taxon>
        <taxon>Actinomycetes</taxon>
        <taxon>Kitasatosporales</taxon>
        <taxon>Streptomycetaceae</taxon>
        <taxon>Allostreptomyces</taxon>
    </lineage>
</organism>
<evidence type="ECO:0000256" key="5">
    <source>
        <dbReference type="ARBA" id="ARBA00023004"/>
    </source>
</evidence>
<keyword evidence="4 7" id="KW-0560">Oxidoreductase</keyword>
<dbReference type="GO" id="GO:0004497">
    <property type="term" value="F:monooxygenase activity"/>
    <property type="evidence" value="ECO:0007669"/>
    <property type="project" value="UniProtKB-KW"/>
</dbReference>
<evidence type="ECO:0000256" key="1">
    <source>
        <dbReference type="ARBA" id="ARBA00010617"/>
    </source>
</evidence>
<protein>
    <recommendedName>
        <fullName evidence="10">Cytochrome P450</fullName>
    </recommendedName>
</protein>
<keyword evidence="5 7" id="KW-0408">Iron</keyword>
<gene>
    <name evidence="8" type="ORF">FHU37_005324</name>
</gene>
<name>A0A853A1K8_9ACTN</name>
<dbReference type="PRINTS" id="PR00359">
    <property type="entry name" value="BP450"/>
</dbReference>
<accession>A0A853A1K8</accession>
<keyword evidence="3 7" id="KW-0479">Metal-binding</keyword>
<keyword evidence="2 7" id="KW-0349">Heme</keyword>
<dbReference type="InterPro" id="IPR002397">
    <property type="entry name" value="Cyt_P450_B"/>
</dbReference>
<dbReference type="GO" id="GO:0020037">
    <property type="term" value="F:heme binding"/>
    <property type="evidence" value="ECO:0007669"/>
    <property type="project" value="InterPro"/>
</dbReference>
<dbReference type="InterPro" id="IPR036396">
    <property type="entry name" value="Cyt_P450_sf"/>
</dbReference>
<comment type="caution">
    <text evidence="8">The sequence shown here is derived from an EMBL/GenBank/DDBJ whole genome shotgun (WGS) entry which is preliminary data.</text>
</comment>